<protein>
    <submittedName>
        <fullName evidence="1">Uncharacterized protein</fullName>
    </submittedName>
</protein>
<dbReference type="Proteomes" id="UP000583454">
    <property type="component" value="Unassembled WGS sequence"/>
</dbReference>
<keyword evidence="2" id="KW-1185">Reference proteome</keyword>
<organism evidence="1 2">
    <name type="scientific">Methylorubrum rhodinum</name>
    <dbReference type="NCBI Taxonomy" id="29428"/>
    <lineage>
        <taxon>Bacteria</taxon>
        <taxon>Pseudomonadati</taxon>
        <taxon>Pseudomonadota</taxon>
        <taxon>Alphaproteobacteria</taxon>
        <taxon>Hyphomicrobiales</taxon>
        <taxon>Methylobacteriaceae</taxon>
        <taxon>Methylorubrum</taxon>
    </lineage>
</organism>
<accession>A0A840ZMZ1</accession>
<comment type="caution">
    <text evidence="1">The sequence shown here is derived from an EMBL/GenBank/DDBJ whole genome shotgun (WGS) entry which is preliminary data.</text>
</comment>
<proteinExistence type="predicted"/>
<sequence>MTTARQIRQLVRPLLKRHPDLALVTSDSLWLTPVTHVARVIHIGRTSSALYCKPSWWLLPLFLPDTNPTRDIGFCTGYIRTPTDASKSLDLWFWDNPLMMSELHLRIEKTLRLLRTLDNLRSCRSFTEAHMDYTWGKTFVENIVYDIAMGNLKLARCWLHKVNANCPRLCERIREIDEPLMDDDRAALAAVLHRWERENVAGTAVEPFWTPTPFPLESTA</sequence>
<dbReference type="EMBL" id="JACHOP010000018">
    <property type="protein sequence ID" value="MBB5758976.1"/>
    <property type="molecule type" value="Genomic_DNA"/>
</dbReference>
<gene>
    <name evidence="1" type="ORF">HNR00_003704</name>
</gene>
<dbReference type="AlphaFoldDB" id="A0A840ZMZ1"/>
<evidence type="ECO:0000313" key="1">
    <source>
        <dbReference type="EMBL" id="MBB5758976.1"/>
    </source>
</evidence>
<name>A0A840ZMZ1_9HYPH</name>
<reference evidence="1 2" key="1">
    <citation type="submission" date="2020-08" db="EMBL/GenBank/DDBJ databases">
        <title>Genomic Encyclopedia of Type Strains, Phase IV (KMG-IV): sequencing the most valuable type-strain genomes for metagenomic binning, comparative biology and taxonomic classification.</title>
        <authorList>
            <person name="Goeker M."/>
        </authorList>
    </citation>
    <scope>NUCLEOTIDE SEQUENCE [LARGE SCALE GENOMIC DNA]</scope>
    <source>
        <strain evidence="1 2">DSM 2163</strain>
    </source>
</reference>
<evidence type="ECO:0000313" key="2">
    <source>
        <dbReference type="Proteomes" id="UP000583454"/>
    </source>
</evidence>
<dbReference type="RefSeq" id="WP_183571779.1">
    <property type="nucleotide sequence ID" value="NZ_JACHOP010000018.1"/>
</dbReference>